<keyword evidence="2" id="KW-1185">Reference proteome</keyword>
<dbReference type="EMBL" id="OZ019895">
    <property type="protein sequence ID" value="CAK9220968.1"/>
    <property type="molecule type" value="Genomic_DNA"/>
</dbReference>
<evidence type="ECO:0000313" key="1">
    <source>
        <dbReference type="EMBL" id="CAK9220968.1"/>
    </source>
</evidence>
<proteinExistence type="predicted"/>
<sequence length="140" mass="14780">MASASCKRYHLISPGFTPTGLLLQFTMYTISRAAFCCSRLHYELHLHYIAMSCTKSPSHNSVVPVANTVIVAATTAPTSASSASIAIAEGSAIAEAPAPIPPPTIGASSIAQEQHPWHAFAGAYKSPACPIKQHCRMLES</sequence>
<name>A0ABP0UGW7_9BRYO</name>
<organism evidence="1 2">
    <name type="scientific">Sphagnum troendelagicum</name>
    <dbReference type="NCBI Taxonomy" id="128251"/>
    <lineage>
        <taxon>Eukaryota</taxon>
        <taxon>Viridiplantae</taxon>
        <taxon>Streptophyta</taxon>
        <taxon>Embryophyta</taxon>
        <taxon>Bryophyta</taxon>
        <taxon>Sphagnophytina</taxon>
        <taxon>Sphagnopsida</taxon>
        <taxon>Sphagnales</taxon>
        <taxon>Sphagnaceae</taxon>
        <taxon>Sphagnum</taxon>
    </lineage>
</organism>
<dbReference type="Proteomes" id="UP001497512">
    <property type="component" value="Chromosome 3"/>
</dbReference>
<protein>
    <submittedName>
        <fullName evidence="1">Uncharacterized protein</fullName>
    </submittedName>
</protein>
<reference evidence="1" key="1">
    <citation type="submission" date="2024-02" db="EMBL/GenBank/DDBJ databases">
        <authorList>
            <consortium name="ELIXIR-Norway"/>
            <consortium name="Elixir Norway"/>
        </authorList>
    </citation>
    <scope>NUCLEOTIDE SEQUENCE</scope>
</reference>
<evidence type="ECO:0000313" key="2">
    <source>
        <dbReference type="Proteomes" id="UP001497512"/>
    </source>
</evidence>
<gene>
    <name evidence="1" type="ORF">CSSPTR1EN2_LOCUS15721</name>
</gene>
<accession>A0ABP0UGW7</accession>